<dbReference type="Proteomes" id="UP001321477">
    <property type="component" value="Chromosome"/>
</dbReference>
<feature type="region of interest" description="Disordered" evidence="3">
    <location>
        <begin position="359"/>
        <end position="379"/>
    </location>
</feature>
<dbReference type="EMBL" id="AP027734">
    <property type="protein sequence ID" value="BDZ54906.1"/>
    <property type="molecule type" value="Genomic_DNA"/>
</dbReference>
<feature type="region of interest" description="Disordered" evidence="3">
    <location>
        <begin position="445"/>
        <end position="505"/>
    </location>
</feature>
<keyword evidence="5" id="KW-1185">Reference proteome</keyword>
<evidence type="ECO:0000256" key="3">
    <source>
        <dbReference type="SAM" id="MobiDB-lite"/>
    </source>
</evidence>
<dbReference type="PANTHER" id="PTHR12526:SF510">
    <property type="entry name" value="D-INOSITOL 3-PHOSPHATE GLYCOSYLTRANSFERASE"/>
    <property type="match status" value="1"/>
</dbReference>
<keyword evidence="2" id="KW-0808">Transferase</keyword>
<feature type="compositionally biased region" description="Basic and acidic residues" evidence="3">
    <location>
        <begin position="529"/>
        <end position="559"/>
    </location>
</feature>
<feature type="compositionally biased region" description="Basic residues" evidence="3">
    <location>
        <begin position="472"/>
        <end position="482"/>
    </location>
</feature>
<evidence type="ECO:0000313" key="5">
    <source>
        <dbReference type="Proteomes" id="UP001321477"/>
    </source>
</evidence>
<reference evidence="5" key="1">
    <citation type="journal article" date="2019" name="Int. J. Syst. Evol. Microbiol.">
        <title>The Global Catalogue of Microorganisms (GCM) 10K type strain sequencing project: providing services to taxonomists for standard genome sequencing and annotation.</title>
        <authorList>
            <consortium name="The Broad Institute Genomics Platform"/>
            <consortium name="The Broad Institute Genome Sequencing Center for Infectious Disease"/>
            <person name="Wu L."/>
            <person name="Ma J."/>
        </authorList>
    </citation>
    <scope>NUCLEOTIDE SEQUENCE [LARGE SCALE GENOMIC DNA]</scope>
    <source>
        <strain evidence="5">NBRC 109019</strain>
    </source>
</reference>
<name>A0ABM8H2A5_9MICO</name>
<evidence type="ECO:0000313" key="4">
    <source>
        <dbReference type="EMBL" id="BDZ54906.1"/>
    </source>
</evidence>
<dbReference type="Gene3D" id="3.40.50.2000">
    <property type="entry name" value="Glycogen Phosphorylase B"/>
    <property type="match status" value="1"/>
</dbReference>
<proteinExistence type="predicted"/>
<organism evidence="4 5">
    <name type="scientific">Agromyces marinus</name>
    <dbReference type="NCBI Taxonomy" id="1389020"/>
    <lineage>
        <taxon>Bacteria</taxon>
        <taxon>Bacillati</taxon>
        <taxon>Actinomycetota</taxon>
        <taxon>Actinomycetes</taxon>
        <taxon>Micrococcales</taxon>
        <taxon>Microbacteriaceae</taxon>
        <taxon>Agromyces</taxon>
    </lineage>
</organism>
<feature type="region of interest" description="Disordered" evidence="3">
    <location>
        <begin position="524"/>
        <end position="567"/>
    </location>
</feature>
<keyword evidence="1" id="KW-0328">Glycosyltransferase</keyword>
<dbReference type="PANTHER" id="PTHR12526">
    <property type="entry name" value="GLYCOSYLTRANSFERASE"/>
    <property type="match status" value="1"/>
</dbReference>
<evidence type="ECO:0000256" key="2">
    <source>
        <dbReference type="ARBA" id="ARBA00022679"/>
    </source>
</evidence>
<evidence type="ECO:0008006" key="6">
    <source>
        <dbReference type="Google" id="ProtNLM"/>
    </source>
</evidence>
<feature type="region of interest" description="Disordered" evidence="3">
    <location>
        <begin position="47"/>
        <end position="66"/>
    </location>
</feature>
<gene>
    <name evidence="4" type="ORF">GCM10025870_19790</name>
</gene>
<evidence type="ECO:0000256" key="1">
    <source>
        <dbReference type="ARBA" id="ARBA00022676"/>
    </source>
</evidence>
<feature type="compositionally biased region" description="Basic and acidic residues" evidence="3">
    <location>
        <begin position="445"/>
        <end position="459"/>
    </location>
</feature>
<accession>A0ABM8H2A5</accession>
<dbReference type="SUPFAM" id="SSF53756">
    <property type="entry name" value="UDP-Glycosyltransferase/glycogen phosphorylase"/>
    <property type="match status" value="1"/>
</dbReference>
<dbReference type="Pfam" id="PF13692">
    <property type="entry name" value="Glyco_trans_1_4"/>
    <property type="match status" value="1"/>
</dbReference>
<sequence length="567" mass="60744">MTDLVVLSLERWDQVWRRNQHLVAGLLRTDPGLRVLFVEPAADPVHDLASRRRPGTGQGVTEVGDPAPGRLWTYRPTKWLPRRFDARADARLADGVVRAATSLGMEHPLLWINDPGAVELAERTGWPTLYDITDDWLAADRSESERARTAATEARLLEVAREVVVCSPELARRKGATRPVTLIPNGVDAAAYRRPAARPTDLPAGRTALYLGTAHPDRIDVALCEETARVLAAAGGGTLVLVGPNLLGEAATARLEAAGVVLLGPRPSADVVGYLQHADVLIVPHVVTPFTDSLDPIKLYEYQAVGRPVVSTPVAGFRDVADARVTVAERDAFPAVVGAAVATASAFPTVRTVRRATGANASARWQRSWPASPAPPRDLQRCGSELVERAAEQAPGPIPVVHQCTLSSRHLEIAKPAPIRGDRCDGLRERPGIIRLDQDAGVADHLRQAADTARDDRQAAGHSLAGGQPARFRPHGGHHHHVGISDQVGQSGTIDEGDERDVGPARTCELTKAAFVRTESCLAGEPGAADDRVLDLEIGERRGSPKEHVGPLELDRPPDVDDTEGAG</sequence>
<protein>
    <recommendedName>
        <fullName evidence="6">D-inositol 3-phosphate glycosyltransferase</fullName>
    </recommendedName>
</protein>